<dbReference type="Proteomes" id="UP000247540">
    <property type="component" value="Unassembled WGS sequence"/>
</dbReference>
<comment type="caution">
    <text evidence="3">The sequence shown here is derived from an EMBL/GenBank/DDBJ whole genome shotgun (WGS) entry which is preliminary data.</text>
</comment>
<sequence length="122" mass="13122">MRAATTPSLLSAGFRHSLALAGLVCLQAFAQAPAAAPAHLADVSPPAGAKVEQRVERIRVEDGGSRVDEVRYGGQTQRITVQPKAEVPQYEITPTEGTRRRPAVRDGAESDTGQRVWRVMGF</sequence>
<protein>
    <recommendedName>
        <fullName evidence="5">DUF2782 domain-containing protein</fullName>
    </recommendedName>
</protein>
<reference evidence="3 4" key="1">
    <citation type="submission" date="2018-06" db="EMBL/GenBank/DDBJ databases">
        <title>Genomic Encyclopedia of Type Strains, Phase III (KMG-III): the genomes of soil and plant-associated and newly described type strains.</title>
        <authorList>
            <person name="Whitman W."/>
        </authorList>
    </citation>
    <scope>NUCLEOTIDE SEQUENCE [LARGE SCALE GENOMIC DNA]</scope>
    <source>
        <strain evidence="3 4">CECT 7646</strain>
    </source>
</reference>
<feature type="signal peptide" evidence="2">
    <location>
        <begin position="1"/>
        <end position="30"/>
    </location>
</feature>
<dbReference type="AlphaFoldDB" id="A0A318SD07"/>
<feature type="compositionally biased region" description="Basic and acidic residues" evidence="1">
    <location>
        <begin position="97"/>
        <end position="108"/>
    </location>
</feature>
<feature type="region of interest" description="Disordered" evidence="1">
    <location>
        <begin position="85"/>
        <end position="112"/>
    </location>
</feature>
<keyword evidence="4" id="KW-1185">Reference proteome</keyword>
<gene>
    <name evidence="3" type="ORF">DFQ15_12331</name>
</gene>
<dbReference type="OrthoDB" id="8688876at2"/>
<keyword evidence="2" id="KW-0732">Signal</keyword>
<evidence type="ECO:0008006" key="5">
    <source>
        <dbReference type="Google" id="ProtNLM"/>
    </source>
</evidence>
<accession>A0A318SD07</accession>
<evidence type="ECO:0000313" key="3">
    <source>
        <dbReference type="EMBL" id="PYE74888.1"/>
    </source>
</evidence>
<proteinExistence type="predicted"/>
<name>A0A318SD07_9BURK</name>
<organism evidence="3 4">
    <name type="scientific">Xylophilus ampelinus</name>
    <dbReference type="NCBI Taxonomy" id="54067"/>
    <lineage>
        <taxon>Bacteria</taxon>
        <taxon>Pseudomonadati</taxon>
        <taxon>Pseudomonadota</taxon>
        <taxon>Betaproteobacteria</taxon>
        <taxon>Burkholderiales</taxon>
        <taxon>Xylophilus</taxon>
    </lineage>
</organism>
<dbReference type="EMBL" id="QJTC01000023">
    <property type="protein sequence ID" value="PYE74888.1"/>
    <property type="molecule type" value="Genomic_DNA"/>
</dbReference>
<evidence type="ECO:0000256" key="2">
    <source>
        <dbReference type="SAM" id="SignalP"/>
    </source>
</evidence>
<feature type="chain" id="PRO_5016375381" description="DUF2782 domain-containing protein" evidence="2">
    <location>
        <begin position="31"/>
        <end position="122"/>
    </location>
</feature>
<dbReference type="RefSeq" id="WP_110466537.1">
    <property type="nucleotide sequence ID" value="NZ_JAMOFZ010000022.1"/>
</dbReference>
<evidence type="ECO:0000313" key="4">
    <source>
        <dbReference type="Proteomes" id="UP000247540"/>
    </source>
</evidence>
<evidence type="ECO:0000256" key="1">
    <source>
        <dbReference type="SAM" id="MobiDB-lite"/>
    </source>
</evidence>